<proteinExistence type="inferred from homology"/>
<evidence type="ECO:0000256" key="5">
    <source>
        <dbReference type="PIRSR" id="PIRSR602678-1"/>
    </source>
</evidence>
<dbReference type="RefSeq" id="WP_067775784.1">
    <property type="nucleotide sequence ID" value="NZ_LIGX01000023.1"/>
</dbReference>
<comment type="similarity">
    <text evidence="1">Belongs to the GTP cyclohydrolase I type 2/NIF3 family.</text>
</comment>
<dbReference type="GO" id="GO:0016787">
    <property type="term" value="F:hydrolase activity"/>
    <property type="evidence" value="ECO:0007669"/>
    <property type="project" value="UniProtKB-KW"/>
</dbReference>
<dbReference type="Proteomes" id="UP000176204">
    <property type="component" value="Chromosome I"/>
</dbReference>
<dbReference type="InterPro" id="IPR036069">
    <property type="entry name" value="DUF34/NIF3_sf"/>
</dbReference>
<dbReference type="InterPro" id="IPR002678">
    <property type="entry name" value="DUF34/NIF3"/>
</dbReference>
<name>A0A1C7PBW4_9BACT</name>
<organism evidence="6 7">
    <name type="scientific">Akkermansia glycaniphila</name>
    <dbReference type="NCBI Taxonomy" id="1679444"/>
    <lineage>
        <taxon>Bacteria</taxon>
        <taxon>Pseudomonadati</taxon>
        <taxon>Verrucomicrobiota</taxon>
        <taxon>Verrucomicrobiia</taxon>
        <taxon>Verrucomicrobiales</taxon>
        <taxon>Akkermansiaceae</taxon>
        <taxon>Akkermansia</taxon>
    </lineage>
</organism>
<evidence type="ECO:0000256" key="2">
    <source>
        <dbReference type="ARBA" id="ARBA00011643"/>
    </source>
</evidence>
<keyword evidence="6" id="KW-0378">Hydrolase</keyword>
<dbReference type="STRING" id="1679444.PYTT_1993"/>
<keyword evidence="7" id="KW-1185">Reference proteome</keyword>
<feature type="binding site" evidence="5">
    <location>
        <position position="67"/>
    </location>
    <ligand>
        <name>a divalent metal cation</name>
        <dbReference type="ChEBI" id="CHEBI:60240"/>
        <label>1</label>
    </ligand>
</feature>
<dbReference type="PANTHER" id="PTHR13799:SF14">
    <property type="entry name" value="GTP CYCLOHYDROLASE 1 TYPE 2 HOMOLOG"/>
    <property type="match status" value="1"/>
</dbReference>
<comment type="subunit">
    <text evidence="2">Homohexamer.</text>
</comment>
<dbReference type="Pfam" id="PF01784">
    <property type="entry name" value="DUF34_NIF3"/>
    <property type="match status" value="1"/>
</dbReference>
<feature type="binding site" evidence="5">
    <location>
        <position position="221"/>
    </location>
    <ligand>
        <name>a divalent metal cation</name>
        <dbReference type="ChEBI" id="CHEBI:60240"/>
        <label>1</label>
    </ligand>
</feature>
<feature type="binding site" evidence="5">
    <location>
        <position position="225"/>
    </location>
    <ligand>
        <name>a divalent metal cation</name>
        <dbReference type="ChEBI" id="CHEBI:60240"/>
        <label>1</label>
    </ligand>
</feature>
<dbReference type="Gene3D" id="3.40.1390.30">
    <property type="entry name" value="NIF3 (NGG1p interacting factor 3)-like"/>
    <property type="match status" value="2"/>
</dbReference>
<dbReference type="NCBIfam" id="TIGR00486">
    <property type="entry name" value="YbgI_SA1388"/>
    <property type="match status" value="1"/>
</dbReference>
<protein>
    <recommendedName>
        <fullName evidence="3">GTP cyclohydrolase 1 type 2 homolog</fullName>
    </recommendedName>
</protein>
<evidence type="ECO:0000256" key="1">
    <source>
        <dbReference type="ARBA" id="ARBA00006964"/>
    </source>
</evidence>
<dbReference type="GO" id="GO:0005737">
    <property type="term" value="C:cytoplasm"/>
    <property type="evidence" value="ECO:0007669"/>
    <property type="project" value="TreeGrafter"/>
</dbReference>
<dbReference type="PATRIC" id="fig|1679444.3.peg.571"/>
<sequence length="253" mass="26919">MTPLKDIVNLLDTTLDIGRIPDAPQAMNGLQIENDGTVTKIATAVDGSQSTIEAAISMGADLLILHHGIYWPGLQPITGWWKKKIQTALDNNLAIYSAHLPLDMHPELGNNACIAHALGLENTQPEVTYNGIKIGIRGTYPGTLGELRTRYEEILGSPVTGIISDDLTSPAGEIAVCSGGAAGEIYALHKLGIRTYLTGETVHWAITTAEDMGINLLFGGHYATETFGVQALGALLERTFGLPCTFIDNPTGA</sequence>
<evidence type="ECO:0000313" key="6">
    <source>
        <dbReference type="EMBL" id="SEH94869.1"/>
    </source>
</evidence>
<dbReference type="AlphaFoldDB" id="A0A1C7PBW4"/>
<feature type="binding site" evidence="5">
    <location>
        <position position="103"/>
    </location>
    <ligand>
        <name>a divalent metal cation</name>
        <dbReference type="ChEBI" id="CHEBI:60240"/>
        <label>1</label>
    </ligand>
</feature>
<dbReference type="FunFam" id="3.40.1390.30:FF:000001">
    <property type="entry name" value="GTP cyclohydrolase 1 type 2"/>
    <property type="match status" value="1"/>
</dbReference>
<dbReference type="GO" id="GO:0046872">
    <property type="term" value="F:metal ion binding"/>
    <property type="evidence" value="ECO:0007669"/>
    <property type="project" value="UniProtKB-KW"/>
</dbReference>
<evidence type="ECO:0000256" key="3">
    <source>
        <dbReference type="ARBA" id="ARBA00022112"/>
    </source>
</evidence>
<evidence type="ECO:0000256" key="4">
    <source>
        <dbReference type="ARBA" id="ARBA00022723"/>
    </source>
</evidence>
<keyword evidence="4 5" id="KW-0479">Metal-binding</keyword>
<dbReference type="SUPFAM" id="SSF102705">
    <property type="entry name" value="NIF3 (NGG1p interacting factor 3)-like"/>
    <property type="match status" value="1"/>
</dbReference>
<dbReference type="PANTHER" id="PTHR13799">
    <property type="entry name" value="NGG1 INTERACTING FACTOR 3"/>
    <property type="match status" value="1"/>
</dbReference>
<dbReference type="EMBL" id="LT629973">
    <property type="protein sequence ID" value="SEH94869.1"/>
    <property type="molecule type" value="Genomic_DNA"/>
</dbReference>
<reference evidence="7" key="1">
    <citation type="submission" date="2016-09" db="EMBL/GenBank/DDBJ databases">
        <authorList>
            <person name="Koehorst J."/>
        </authorList>
    </citation>
    <scope>NUCLEOTIDE SEQUENCE [LARGE SCALE GENOMIC DNA]</scope>
</reference>
<evidence type="ECO:0000313" key="7">
    <source>
        <dbReference type="Proteomes" id="UP000176204"/>
    </source>
</evidence>
<feature type="binding site" evidence="5">
    <location>
        <position position="66"/>
    </location>
    <ligand>
        <name>a divalent metal cation</name>
        <dbReference type="ChEBI" id="CHEBI:60240"/>
        <label>1</label>
    </ligand>
</feature>
<gene>
    <name evidence="6" type="ORF">PYTT_1993</name>
</gene>
<accession>A0A1C7PBW4</accession>
<dbReference type="KEGG" id="agl:PYTT_1993"/>